<evidence type="ECO:0000313" key="1">
    <source>
        <dbReference type="EMBL" id="VDM49768.1"/>
    </source>
</evidence>
<name>A0A183VCH7_TOXCA</name>
<reference evidence="3" key="1">
    <citation type="submission" date="2016-06" db="UniProtKB">
        <authorList>
            <consortium name="WormBaseParasite"/>
        </authorList>
    </citation>
    <scope>IDENTIFICATION</scope>
</reference>
<organism evidence="2 3">
    <name type="scientific">Toxocara canis</name>
    <name type="common">Canine roundworm</name>
    <dbReference type="NCBI Taxonomy" id="6265"/>
    <lineage>
        <taxon>Eukaryota</taxon>
        <taxon>Metazoa</taxon>
        <taxon>Ecdysozoa</taxon>
        <taxon>Nematoda</taxon>
        <taxon>Chromadorea</taxon>
        <taxon>Rhabditida</taxon>
        <taxon>Spirurina</taxon>
        <taxon>Ascaridomorpha</taxon>
        <taxon>Ascaridoidea</taxon>
        <taxon>Toxocaridae</taxon>
        <taxon>Toxocara</taxon>
    </lineage>
</organism>
<dbReference type="WBParaSite" id="TCNE_0001845101-mRNA-1">
    <property type="protein sequence ID" value="TCNE_0001845101-mRNA-1"/>
    <property type="gene ID" value="TCNE_0001845101"/>
</dbReference>
<dbReference type="AlphaFoldDB" id="A0A183VCH7"/>
<evidence type="ECO:0000313" key="2">
    <source>
        <dbReference type="Proteomes" id="UP000050794"/>
    </source>
</evidence>
<gene>
    <name evidence="1" type="ORF">TCNE_LOCUS18447</name>
</gene>
<dbReference type="Proteomes" id="UP000050794">
    <property type="component" value="Unassembled WGS sequence"/>
</dbReference>
<reference evidence="1 2" key="2">
    <citation type="submission" date="2018-11" db="EMBL/GenBank/DDBJ databases">
        <authorList>
            <consortium name="Pathogen Informatics"/>
        </authorList>
    </citation>
    <scope>NUCLEOTIDE SEQUENCE [LARGE SCALE GENOMIC DNA]</scope>
</reference>
<protein>
    <submittedName>
        <fullName evidence="3">Ovule protein</fullName>
    </submittedName>
</protein>
<accession>A0A183VCH7</accession>
<proteinExistence type="predicted"/>
<evidence type="ECO:0000313" key="3">
    <source>
        <dbReference type="WBParaSite" id="TCNE_0001845101-mRNA-1"/>
    </source>
</evidence>
<keyword evidence="2" id="KW-1185">Reference proteome</keyword>
<dbReference type="EMBL" id="UYWY01025540">
    <property type="protein sequence ID" value="VDM49768.1"/>
    <property type="molecule type" value="Genomic_DNA"/>
</dbReference>
<sequence>MWYAKKQAAMNFCWSKSILTDGSVPGSREKRLVDSMRQSRGQPIMESVCLIVAELEASQFYLYIQT</sequence>